<sequence length="369" mass="41332">MDKKMRVLISGYYGYGNVGDEAVLEAIVGGFLRQDPTLKITVLSAAPEMTAHFYKVKAIGRYSWFNFLVEMIKTDVFISGGGTLFQDSSSNRSFWYYIGQVLLAKLLFKKVMVFAQGFGPLTGRINRLIAALALKRLNVITVRDEESKKKMSEIGVDPNKITVTADPTFLLSNPSSVEGRKVLALEGVATNKPLLGVSVRGLPKKKGIELPFYRALAEMLDSFAEKNGHQVVFLLLHCPEDMRETSKVINFMSHKSNVIYKICSPQEMLSVISQCDFLIGMRLHALIFAVKSIVPAFGLSYDPKVKSFMDSVGSPCVTVDETVDRARLEKLVEAQFAIRDASKKMLEKVLIHLREKAEENFSIFFRTFK</sequence>
<dbReference type="EMBL" id="MEUG01000001">
    <property type="protein sequence ID" value="OGC27555.1"/>
    <property type="molecule type" value="Genomic_DNA"/>
</dbReference>
<dbReference type="PANTHER" id="PTHR36836:SF1">
    <property type="entry name" value="COLANIC ACID BIOSYNTHESIS PROTEIN WCAK"/>
    <property type="match status" value="1"/>
</dbReference>
<evidence type="ECO:0000313" key="2">
    <source>
        <dbReference type="EMBL" id="OGC27555.1"/>
    </source>
</evidence>
<reference evidence="2 3" key="1">
    <citation type="journal article" date="2016" name="Nat. Commun.">
        <title>Thousands of microbial genomes shed light on interconnected biogeochemical processes in an aquifer system.</title>
        <authorList>
            <person name="Anantharaman K."/>
            <person name="Brown C.T."/>
            <person name="Hug L.A."/>
            <person name="Sharon I."/>
            <person name="Castelle C.J."/>
            <person name="Probst A.J."/>
            <person name="Thomas B.C."/>
            <person name="Singh A."/>
            <person name="Wilkins M.J."/>
            <person name="Karaoz U."/>
            <person name="Brodie E.L."/>
            <person name="Williams K.H."/>
            <person name="Hubbard S.S."/>
            <person name="Banfield J.F."/>
        </authorList>
    </citation>
    <scope>NUCLEOTIDE SEQUENCE [LARGE SCALE GENOMIC DNA]</scope>
</reference>
<name>A0A1F4T425_UNCSA</name>
<comment type="caution">
    <text evidence="2">The sequence shown here is derived from an EMBL/GenBank/DDBJ whole genome shotgun (WGS) entry which is preliminary data.</text>
</comment>
<dbReference type="PANTHER" id="PTHR36836">
    <property type="entry name" value="COLANIC ACID BIOSYNTHESIS PROTEIN WCAK"/>
    <property type="match status" value="1"/>
</dbReference>
<dbReference type="Proteomes" id="UP000178602">
    <property type="component" value="Unassembled WGS sequence"/>
</dbReference>
<evidence type="ECO:0000313" key="3">
    <source>
        <dbReference type="Proteomes" id="UP000178602"/>
    </source>
</evidence>
<gene>
    <name evidence="2" type="ORF">A3K49_00840</name>
</gene>
<keyword evidence="2" id="KW-0808">Transferase</keyword>
<organism evidence="2 3">
    <name type="scientific">candidate division WOR-1 bacterium RIFOXYC12_FULL_54_18</name>
    <dbReference type="NCBI Taxonomy" id="1802584"/>
    <lineage>
        <taxon>Bacteria</taxon>
        <taxon>Bacillati</taxon>
        <taxon>Saganbacteria</taxon>
    </lineage>
</organism>
<dbReference type="NCBIfam" id="TIGR03609">
    <property type="entry name" value="S_layer_CsaB"/>
    <property type="match status" value="1"/>
</dbReference>
<protein>
    <submittedName>
        <fullName evidence="2">Polysaccharide pyruvyl transferase CsaB</fullName>
    </submittedName>
</protein>
<dbReference type="InterPro" id="IPR007345">
    <property type="entry name" value="Polysacch_pyruvyl_Trfase"/>
</dbReference>
<evidence type="ECO:0000259" key="1">
    <source>
        <dbReference type="Pfam" id="PF04230"/>
    </source>
</evidence>
<accession>A0A1F4T425</accession>
<proteinExistence type="predicted"/>
<dbReference type="AlphaFoldDB" id="A0A1F4T425"/>
<dbReference type="SUPFAM" id="SSF53756">
    <property type="entry name" value="UDP-Glycosyltransferase/glycogen phosphorylase"/>
    <property type="match status" value="1"/>
</dbReference>
<dbReference type="InterPro" id="IPR019896">
    <property type="entry name" value="Polysacch_pyruvyl_Trfase_CsaB"/>
</dbReference>
<dbReference type="GO" id="GO:0016740">
    <property type="term" value="F:transferase activity"/>
    <property type="evidence" value="ECO:0007669"/>
    <property type="project" value="UniProtKB-KW"/>
</dbReference>
<feature type="domain" description="Polysaccharide pyruvyl transferase" evidence="1">
    <location>
        <begin position="17"/>
        <end position="303"/>
    </location>
</feature>
<dbReference type="Pfam" id="PF04230">
    <property type="entry name" value="PS_pyruv_trans"/>
    <property type="match status" value="1"/>
</dbReference>